<evidence type="ECO:0000256" key="9">
    <source>
        <dbReference type="ARBA" id="ARBA00023065"/>
    </source>
</evidence>
<dbReference type="GO" id="GO:0015344">
    <property type="term" value="F:siderophore uptake transmembrane transporter activity"/>
    <property type="evidence" value="ECO:0007669"/>
    <property type="project" value="TreeGrafter"/>
</dbReference>
<evidence type="ECO:0000256" key="5">
    <source>
        <dbReference type="ARBA" id="ARBA00022496"/>
    </source>
</evidence>
<dbReference type="Proteomes" id="UP000032300">
    <property type="component" value="Chromosome"/>
</dbReference>
<dbReference type="InterPro" id="IPR037066">
    <property type="entry name" value="Plug_dom_sf"/>
</dbReference>
<evidence type="ECO:0000256" key="14">
    <source>
        <dbReference type="PROSITE-ProRule" id="PRU01360"/>
    </source>
</evidence>
<evidence type="ECO:0000256" key="6">
    <source>
        <dbReference type="ARBA" id="ARBA00022692"/>
    </source>
</evidence>
<dbReference type="InterPro" id="IPR010916">
    <property type="entry name" value="TonB_box_CS"/>
</dbReference>
<dbReference type="AlphaFoldDB" id="A0A7U4J8E5"/>
<evidence type="ECO:0000259" key="19">
    <source>
        <dbReference type="Pfam" id="PF07715"/>
    </source>
</evidence>
<evidence type="ECO:0000256" key="15">
    <source>
        <dbReference type="PROSITE-ProRule" id="PRU10143"/>
    </source>
</evidence>
<dbReference type="FunFam" id="2.170.130.10:FF:000001">
    <property type="entry name" value="Catecholate siderophore TonB-dependent receptor"/>
    <property type="match status" value="1"/>
</dbReference>
<keyword evidence="12" id="KW-0675">Receptor</keyword>
<evidence type="ECO:0000256" key="2">
    <source>
        <dbReference type="ARBA" id="ARBA00009810"/>
    </source>
</evidence>
<dbReference type="Pfam" id="PF07715">
    <property type="entry name" value="Plug"/>
    <property type="match status" value="1"/>
</dbReference>
<dbReference type="Pfam" id="PF00593">
    <property type="entry name" value="TonB_dep_Rec_b-barrel"/>
    <property type="match status" value="1"/>
</dbReference>
<dbReference type="GO" id="GO:0009279">
    <property type="term" value="C:cell outer membrane"/>
    <property type="evidence" value="ECO:0007669"/>
    <property type="project" value="UniProtKB-SubCell"/>
</dbReference>
<proteinExistence type="inferred from homology"/>
<evidence type="ECO:0000313" key="21">
    <source>
        <dbReference type="Proteomes" id="UP000032300"/>
    </source>
</evidence>
<dbReference type="GO" id="GO:0038023">
    <property type="term" value="F:signaling receptor activity"/>
    <property type="evidence" value="ECO:0007669"/>
    <property type="project" value="InterPro"/>
</dbReference>
<dbReference type="NCBIfam" id="TIGR01783">
    <property type="entry name" value="TonB-siderophor"/>
    <property type="match status" value="1"/>
</dbReference>
<dbReference type="PROSITE" id="PS00430">
    <property type="entry name" value="TONB_DEPENDENT_REC_1"/>
    <property type="match status" value="1"/>
</dbReference>
<dbReference type="OrthoDB" id="9760333at2"/>
<accession>A0A7U4J8E5</accession>
<keyword evidence="9" id="KW-0406">Ion transport</keyword>
<evidence type="ECO:0000256" key="3">
    <source>
        <dbReference type="ARBA" id="ARBA00022448"/>
    </source>
</evidence>
<evidence type="ECO:0000256" key="13">
    <source>
        <dbReference type="ARBA" id="ARBA00023237"/>
    </source>
</evidence>
<reference evidence="20 21" key="2">
    <citation type="submission" date="2015-02" db="EMBL/GenBank/DDBJ databases">
        <title>The complete genome of Sphingomonas hengshuiensis sp. WHSC-8 isolated from soil of Hengshui Lake.</title>
        <authorList>
            <person name="Wei S."/>
            <person name="Guo J."/>
            <person name="Su C."/>
            <person name="Wu R."/>
            <person name="Zhang Z."/>
            <person name="Liang K."/>
            <person name="Li H."/>
            <person name="Wang T."/>
            <person name="Liu H."/>
            <person name="Zhang C."/>
            <person name="Li Z."/>
            <person name="Wang Q."/>
            <person name="Meng J."/>
        </authorList>
    </citation>
    <scope>NUCLEOTIDE SEQUENCE [LARGE SCALE GENOMIC DNA]</scope>
    <source>
        <strain evidence="20 21">WHSC-8</strain>
    </source>
</reference>
<evidence type="ECO:0000256" key="17">
    <source>
        <dbReference type="SAM" id="SignalP"/>
    </source>
</evidence>
<dbReference type="CDD" id="cd01347">
    <property type="entry name" value="ligand_gated_channel"/>
    <property type="match status" value="1"/>
</dbReference>
<dbReference type="Gene3D" id="2.40.170.20">
    <property type="entry name" value="TonB-dependent receptor, beta-barrel domain"/>
    <property type="match status" value="1"/>
</dbReference>
<keyword evidence="4 14" id="KW-1134">Transmembrane beta strand</keyword>
<keyword evidence="11 14" id="KW-0472">Membrane</keyword>
<gene>
    <name evidence="20" type="ORF">TS85_10360</name>
</gene>
<evidence type="ECO:0000256" key="12">
    <source>
        <dbReference type="ARBA" id="ARBA00023170"/>
    </source>
</evidence>
<evidence type="ECO:0000259" key="18">
    <source>
        <dbReference type="Pfam" id="PF00593"/>
    </source>
</evidence>
<evidence type="ECO:0000256" key="8">
    <source>
        <dbReference type="ARBA" id="ARBA00023004"/>
    </source>
</evidence>
<comment type="similarity">
    <text evidence="2 14 16">Belongs to the TonB-dependent receptor family.</text>
</comment>
<evidence type="ECO:0000256" key="1">
    <source>
        <dbReference type="ARBA" id="ARBA00004571"/>
    </source>
</evidence>
<feature type="chain" id="PRO_5031512322" description="TonB-dependent siderophore receptor" evidence="17">
    <location>
        <begin position="41"/>
        <end position="713"/>
    </location>
</feature>
<keyword evidence="5" id="KW-0410">Iron transport</keyword>
<dbReference type="RefSeq" id="WP_044332032.1">
    <property type="nucleotide sequence ID" value="NZ_CP010836.1"/>
</dbReference>
<dbReference type="PROSITE" id="PS52016">
    <property type="entry name" value="TONB_DEPENDENT_REC_3"/>
    <property type="match status" value="1"/>
</dbReference>
<sequence>MTNAISGSISGRTSGKIGTRARWALLSACAAIGWSGAAMAQDSAANSDETIVVTGARALSGTKTDTPLTEIPQSISVITAEEFKDRAAINFQDVVRYSAGVASELNGVDARGDFLAARGFDVNQYLDGLNRMPSFVYGARLEIYTVERAEMLRGPSSTLYGGGGAGGILNAVSKRPQETFAAEAGVTLGTDARKEFRFDVTGALTEGVSARLVGLARDGHLQQPSQDDDRMLIMPAVTFKPGADTEITLIGLYQKDRLGTQTYLPTSKTVDAPNADVEIPFDFYLGEPDYNHSRSDFYSGTALLTQQFGDAVTFNSRNRYYHQKIDYQEVYGYYYYEDEGVAYADGRGRRKPTRYWYFNRAKYDNFNSDNNLNVAFATGPFEHQVLLGADYTSFKEDKSEGFGVAPSIDIYNPVYGQAFATAPWGPNKVTKNTQLGFYAQDQIRGWDRVSLVFGLRHDKVTSKVDGVDQPDNTAWTFRGGLIVDVTKGVSPYVNYSESFLPVFGTSFAGVAFVPRKGRQYEAGIKLAPSANALITVAGFDVKEENYLISDPTNIQNFLQNSTVGSKGVEVEATWRLPRSFELTASYSYTRVKFLENPVATVVGDRVSNMPEHQAAIWGAKQFELGNGLNGKAGLGVRYQGDKIDTSQTYFIDPVTLVDAMVSLDYKGWNLSINASNLFNTRVYTNCNYDTGASEGYCYLGKDRTLLGSARFRF</sequence>
<dbReference type="SUPFAM" id="SSF56935">
    <property type="entry name" value="Porins"/>
    <property type="match status" value="1"/>
</dbReference>
<protein>
    <recommendedName>
        <fullName evidence="22">TonB-dependent siderophore receptor</fullName>
    </recommendedName>
</protein>
<keyword evidence="6 14" id="KW-0812">Transmembrane</keyword>
<evidence type="ECO:0000256" key="11">
    <source>
        <dbReference type="ARBA" id="ARBA00023136"/>
    </source>
</evidence>
<dbReference type="InterPro" id="IPR010105">
    <property type="entry name" value="TonB_sidphr_rcpt"/>
</dbReference>
<feature type="domain" description="TonB-dependent receptor-like beta-barrel" evidence="18">
    <location>
        <begin position="270"/>
        <end position="677"/>
    </location>
</feature>
<evidence type="ECO:0000256" key="16">
    <source>
        <dbReference type="RuleBase" id="RU003357"/>
    </source>
</evidence>
<dbReference type="Gene3D" id="2.170.130.10">
    <property type="entry name" value="TonB-dependent receptor, plug domain"/>
    <property type="match status" value="1"/>
</dbReference>
<dbReference type="EMBL" id="CP010836">
    <property type="protein sequence ID" value="AJP72098.1"/>
    <property type="molecule type" value="Genomic_DNA"/>
</dbReference>
<keyword evidence="3 14" id="KW-0813">Transport</keyword>
<evidence type="ECO:0000256" key="10">
    <source>
        <dbReference type="ARBA" id="ARBA00023077"/>
    </source>
</evidence>
<feature type="domain" description="TonB-dependent receptor plug" evidence="19">
    <location>
        <begin position="68"/>
        <end position="168"/>
    </location>
</feature>
<comment type="subcellular location">
    <subcellularLocation>
        <location evidence="1 14">Cell outer membrane</location>
        <topology evidence="1 14">Multi-pass membrane protein</topology>
    </subcellularLocation>
</comment>
<dbReference type="InterPro" id="IPR012910">
    <property type="entry name" value="Plug_dom"/>
</dbReference>
<evidence type="ECO:0000256" key="7">
    <source>
        <dbReference type="ARBA" id="ARBA00022729"/>
    </source>
</evidence>
<evidence type="ECO:0008006" key="22">
    <source>
        <dbReference type="Google" id="ProtNLM"/>
    </source>
</evidence>
<evidence type="ECO:0000313" key="20">
    <source>
        <dbReference type="EMBL" id="AJP72098.1"/>
    </source>
</evidence>
<dbReference type="InterPro" id="IPR039426">
    <property type="entry name" value="TonB-dep_rcpt-like"/>
</dbReference>
<reference evidence="20 21" key="1">
    <citation type="journal article" date="2015" name="Int. J. Syst. Evol. Microbiol.">
        <title>Sphingomonas hengshuiensis sp. nov., isolated from lake wetland.</title>
        <authorList>
            <person name="Wei S."/>
            <person name="Wang T."/>
            <person name="Liu H."/>
            <person name="Zhang C."/>
            <person name="Guo J."/>
            <person name="Wang Q."/>
            <person name="Liang K."/>
            <person name="Zhang Z."/>
        </authorList>
    </citation>
    <scope>NUCLEOTIDE SEQUENCE [LARGE SCALE GENOMIC DNA]</scope>
    <source>
        <strain evidence="20 21">WHSC-8</strain>
    </source>
</reference>
<organism evidence="20 21">
    <name type="scientific">Sphingomonas hengshuiensis</name>
    <dbReference type="NCBI Taxonomy" id="1609977"/>
    <lineage>
        <taxon>Bacteria</taxon>
        <taxon>Pseudomonadati</taxon>
        <taxon>Pseudomonadota</taxon>
        <taxon>Alphaproteobacteria</taxon>
        <taxon>Sphingomonadales</taxon>
        <taxon>Sphingomonadaceae</taxon>
        <taxon>Sphingomonas</taxon>
    </lineage>
</organism>
<keyword evidence="21" id="KW-1185">Reference proteome</keyword>
<dbReference type="InterPro" id="IPR036942">
    <property type="entry name" value="Beta-barrel_TonB_sf"/>
</dbReference>
<keyword evidence="13 14" id="KW-0998">Cell outer membrane</keyword>
<dbReference type="PANTHER" id="PTHR32552">
    <property type="entry name" value="FERRICHROME IRON RECEPTOR-RELATED"/>
    <property type="match status" value="1"/>
</dbReference>
<dbReference type="GO" id="GO:0015891">
    <property type="term" value="P:siderophore transport"/>
    <property type="evidence" value="ECO:0007669"/>
    <property type="project" value="InterPro"/>
</dbReference>
<feature type="signal peptide" evidence="17">
    <location>
        <begin position="1"/>
        <end position="40"/>
    </location>
</feature>
<keyword evidence="8" id="KW-0408">Iron</keyword>
<keyword evidence="7 17" id="KW-0732">Signal</keyword>
<name>A0A7U4J8E5_9SPHN</name>
<evidence type="ECO:0000256" key="4">
    <source>
        <dbReference type="ARBA" id="ARBA00022452"/>
    </source>
</evidence>
<keyword evidence="10 15" id="KW-0798">TonB box</keyword>
<dbReference type="KEGG" id="sphi:TS85_10360"/>
<dbReference type="PANTHER" id="PTHR32552:SF68">
    <property type="entry name" value="FERRICHROME OUTER MEMBRANE TRANSPORTER_PHAGE RECEPTOR"/>
    <property type="match status" value="1"/>
</dbReference>
<feature type="short sequence motif" description="TonB box" evidence="15">
    <location>
        <begin position="50"/>
        <end position="56"/>
    </location>
</feature>
<dbReference type="InterPro" id="IPR000531">
    <property type="entry name" value="Beta-barrel_TonB"/>
</dbReference>